<dbReference type="AlphaFoldDB" id="A0A0D9VX37"/>
<dbReference type="PROSITE" id="PS51282">
    <property type="entry name" value="DWNN"/>
    <property type="match status" value="1"/>
</dbReference>
<dbReference type="GO" id="GO:0008270">
    <property type="term" value="F:zinc ion binding"/>
    <property type="evidence" value="ECO:0007669"/>
    <property type="project" value="InterPro"/>
</dbReference>
<feature type="region of interest" description="Disordered" evidence="1">
    <location>
        <begin position="263"/>
        <end position="293"/>
    </location>
</feature>
<dbReference type="SMART" id="SM01180">
    <property type="entry name" value="DWNN"/>
    <property type="match status" value="1"/>
</dbReference>
<dbReference type="Gene3D" id="3.10.20.90">
    <property type="entry name" value="Phosphatidylinositol 3-kinase Catalytic Subunit, Chain A, domain 1"/>
    <property type="match status" value="1"/>
</dbReference>
<reference evidence="4" key="2">
    <citation type="submission" date="2013-12" db="EMBL/GenBank/DDBJ databases">
        <authorList>
            <person name="Yu Y."/>
            <person name="Lee S."/>
            <person name="de Baynast K."/>
            <person name="Wissotski M."/>
            <person name="Liu L."/>
            <person name="Talag J."/>
            <person name="Goicoechea J."/>
            <person name="Angelova A."/>
            <person name="Jetty R."/>
            <person name="Kudrna D."/>
            <person name="Golser W."/>
            <person name="Rivera L."/>
            <person name="Zhang J."/>
            <person name="Wing R."/>
        </authorList>
    </citation>
    <scope>NUCLEOTIDE SEQUENCE</scope>
</reference>
<name>A0A0D9VX37_9ORYZ</name>
<dbReference type="Proteomes" id="UP000032180">
    <property type="component" value="Chromosome 3"/>
</dbReference>
<evidence type="ECO:0000313" key="3">
    <source>
        <dbReference type="EnsemblPlants" id="LPERR03G23440.1"/>
    </source>
</evidence>
<evidence type="ECO:0000259" key="2">
    <source>
        <dbReference type="PROSITE" id="PS51282"/>
    </source>
</evidence>
<dbReference type="HOGENOM" id="CLU_054285_0_0_1"/>
<feature type="region of interest" description="Disordered" evidence="1">
    <location>
        <begin position="360"/>
        <end position="511"/>
    </location>
</feature>
<reference evidence="3 4" key="1">
    <citation type="submission" date="2012-08" db="EMBL/GenBank/DDBJ databases">
        <title>Oryza genome evolution.</title>
        <authorList>
            <person name="Wing R.A."/>
        </authorList>
    </citation>
    <scope>NUCLEOTIDE SEQUENCE</scope>
</reference>
<evidence type="ECO:0000256" key="1">
    <source>
        <dbReference type="SAM" id="MobiDB-lite"/>
    </source>
</evidence>
<reference evidence="3" key="3">
    <citation type="submission" date="2015-04" db="UniProtKB">
        <authorList>
            <consortium name="EnsemblPlants"/>
        </authorList>
    </citation>
    <scope>IDENTIFICATION</scope>
</reference>
<dbReference type="Gramene" id="LPERR03G23440.1">
    <property type="protein sequence ID" value="LPERR03G23440.1"/>
    <property type="gene ID" value="LPERR03G23440"/>
</dbReference>
<dbReference type="Pfam" id="PF08783">
    <property type="entry name" value="DWNN"/>
    <property type="match status" value="1"/>
</dbReference>
<feature type="domain" description="DWNN" evidence="2">
    <location>
        <begin position="4"/>
        <end position="82"/>
    </location>
</feature>
<dbReference type="InterPro" id="IPR014891">
    <property type="entry name" value="DWNN_domain"/>
</dbReference>
<proteinExistence type="predicted"/>
<protein>
    <recommendedName>
        <fullName evidence="2">DWNN domain-containing protein</fullName>
    </recommendedName>
</protein>
<organism evidence="3 4">
    <name type="scientific">Leersia perrieri</name>
    <dbReference type="NCBI Taxonomy" id="77586"/>
    <lineage>
        <taxon>Eukaryota</taxon>
        <taxon>Viridiplantae</taxon>
        <taxon>Streptophyta</taxon>
        <taxon>Embryophyta</taxon>
        <taxon>Tracheophyta</taxon>
        <taxon>Spermatophyta</taxon>
        <taxon>Magnoliopsida</taxon>
        <taxon>Liliopsida</taxon>
        <taxon>Poales</taxon>
        <taxon>Poaceae</taxon>
        <taxon>BOP clade</taxon>
        <taxon>Oryzoideae</taxon>
        <taxon>Oryzeae</taxon>
        <taxon>Oryzinae</taxon>
        <taxon>Leersia</taxon>
    </lineage>
</organism>
<dbReference type="eggNOG" id="KOG0314">
    <property type="taxonomic scope" value="Eukaryota"/>
</dbReference>
<feature type="compositionally biased region" description="Basic and acidic residues" evidence="1">
    <location>
        <begin position="411"/>
        <end position="446"/>
    </location>
</feature>
<accession>A0A0D9VX37</accession>
<sequence>MGYVYYKYKSANETFSVPVPYSSISVSELKKLILTSNKHGRGRTRGRGPREDIVIYNDKNGEEFDESTMIPQNSTVVIRRTAGQLSENIVLLSSRKVIEDGTIPSNMSVVTESTSKSCSSAEVQDEDAAIASVMDRLKGRHLHQAMCVAAVEFQAISFNIANRKERHLHLAISATDAEFQGILSSIALPLAIQNLMTTESAPNAGLQVVAEDHASHLEHKLTTTGVDLEVKDEGNSAGLSVEKAVPTADARLEDGSKSISKVNIISGTLEPKTSKTDQPKKKRKKGDSTKIVHPSNANYDYSIPFDPAYYNPYVGGYPWLTEPYMYGSMGMPYGGYPMGPYDVNSIVNMPLQFPSAMQGNLSNTQSWETQSMLHRPSDDAARPRMAMKPKEPANQSRSSERNVHLGSSHGTDSRKTSRSSSDRREHRRASDYAEDHRSSDYADDHRSNKRDHRSSDYAEDHRSNKRMRASSPPTERDRHSRASSRHSSRSRTYEDSSDDERNFKRRWGGRR</sequence>
<evidence type="ECO:0000313" key="4">
    <source>
        <dbReference type="Proteomes" id="UP000032180"/>
    </source>
</evidence>
<dbReference type="EnsemblPlants" id="LPERR03G23440.1">
    <property type="protein sequence ID" value="LPERR03G23440.1"/>
    <property type="gene ID" value="LPERR03G23440"/>
</dbReference>
<feature type="compositionally biased region" description="Basic and acidic residues" evidence="1">
    <location>
        <begin position="453"/>
        <end position="462"/>
    </location>
</feature>
<feature type="compositionally biased region" description="Polar residues" evidence="1">
    <location>
        <begin position="360"/>
        <end position="372"/>
    </location>
</feature>
<feature type="compositionally biased region" description="Basic and acidic residues" evidence="1">
    <location>
        <begin position="491"/>
        <end position="502"/>
    </location>
</feature>
<dbReference type="STRING" id="77586.A0A0D9VX37"/>
<keyword evidence="4" id="KW-1185">Reference proteome</keyword>